<sequence>MNSAPGDPGSAVRRFAEHAVGRITRWTDTSWPREASRVWRVDGADGRTGYVKVHLNDRFHAREVTAYRTWVPALGGAAPRLIAADARLRAVVVTAVPGRPLSDGVRRAPNEERTLFVRIGALAAAIHGSAPPRPRSADEGPAAWKLDRHLDGARAHLAPGDEEFVRTLTARSASLPPLDLVPTHGDFQLRNLLWSGRLAVIDFERSEPQPALRDLVRLSDAWTGRPDLHEAFLTGYGRPLTPSEEERLAVDSALDAVSGIRYGAAEGDPEVLARGLRTLARLRSSSSPGRREREGR</sequence>
<accession>A0A239MWW3</accession>
<organism evidence="2 3">
    <name type="scientific">Actinacidiphila glaucinigra</name>
    <dbReference type="NCBI Taxonomy" id="235986"/>
    <lineage>
        <taxon>Bacteria</taxon>
        <taxon>Bacillati</taxon>
        <taxon>Actinomycetota</taxon>
        <taxon>Actinomycetes</taxon>
        <taxon>Kitasatosporales</taxon>
        <taxon>Streptomycetaceae</taxon>
        <taxon>Actinacidiphila</taxon>
    </lineage>
</organism>
<keyword evidence="2" id="KW-0808">Transferase</keyword>
<dbReference type="AlphaFoldDB" id="A0A239MWW3"/>
<evidence type="ECO:0000259" key="1">
    <source>
        <dbReference type="Pfam" id="PF01636"/>
    </source>
</evidence>
<gene>
    <name evidence="2" type="ORF">SAMN05216252_12850</name>
</gene>
<dbReference type="Proteomes" id="UP000198280">
    <property type="component" value="Unassembled WGS sequence"/>
</dbReference>
<dbReference type="OrthoDB" id="21342at2"/>
<dbReference type="Gene3D" id="3.90.1200.10">
    <property type="match status" value="1"/>
</dbReference>
<name>A0A239MWW3_9ACTN</name>
<protein>
    <submittedName>
        <fullName evidence="2">Phosphotransferase enzyme family protein</fullName>
    </submittedName>
</protein>
<dbReference type="InterPro" id="IPR002575">
    <property type="entry name" value="Aminoglycoside_PTrfase"/>
</dbReference>
<feature type="domain" description="Aminoglycoside phosphotransferase" evidence="1">
    <location>
        <begin position="37"/>
        <end position="241"/>
    </location>
</feature>
<evidence type="ECO:0000313" key="2">
    <source>
        <dbReference type="EMBL" id="SNT46733.1"/>
    </source>
</evidence>
<reference evidence="2 3" key="1">
    <citation type="submission" date="2017-06" db="EMBL/GenBank/DDBJ databases">
        <authorList>
            <person name="Kim H.J."/>
            <person name="Triplett B.A."/>
        </authorList>
    </citation>
    <scope>NUCLEOTIDE SEQUENCE [LARGE SCALE GENOMIC DNA]</scope>
    <source>
        <strain evidence="2 3">CGMCC 4.1858</strain>
    </source>
</reference>
<proteinExistence type="predicted"/>
<dbReference type="EMBL" id="FZOF01000028">
    <property type="protein sequence ID" value="SNT46733.1"/>
    <property type="molecule type" value="Genomic_DNA"/>
</dbReference>
<keyword evidence="3" id="KW-1185">Reference proteome</keyword>
<dbReference type="GO" id="GO:0016740">
    <property type="term" value="F:transferase activity"/>
    <property type="evidence" value="ECO:0007669"/>
    <property type="project" value="UniProtKB-KW"/>
</dbReference>
<dbReference type="InterPro" id="IPR011009">
    <property type="entry name" value="Kinase-like_dom_sf"/>
</dbReference>
<evidence type="ECO:0000313" key="3">
    <source>
        <dbReference type="Proteomes" id="UP000198280"/>
    </source>
</evidence>
<dbReference type="RefSeq" id="WP_089228072.1">
    <property type="nucleotide sequence ID" value="NZ_FZOF01000028.1"/>
</dbReference>
<dbReference type="Pfam" id="PF01636">
    <property type="entry name" value="APH"/>
    <property type="match status" value="1"/>
</dbReference>
<dbReference type="SUPFAM" id="SSF56112">
    <property type="entry name" value="Protein kinase-like (PK-like)"/>
    <property type="match status" value="1"/>
</dbReference>